<protein>
    <submittedName>
        <fullName evidence="2">GNAT family N-acetyltransferase</fullName>
    </submittedName>
</protein>
<dbReference type="OrthoDB" id="9786032at2"/>
<gene>
    <name evidence="2" type="ORF">D8M05_11215</name>
</gene>
<dbReference type="InterPro" id="IPR016181">
    <property type="entry name" value="Acyl_CoA_acyltransferase"/>
</dbReference>
<sequence length="158" mass="18331">MEMKLEKATSNDAKSIFDMQLNAFQPLLEKYKDYDTNPVNESIERVITRINHPSGGFYKIIVDRTLVGAICIFGEKDEQFWISPMFIDLNYQGKGIAQNAMKLLEEMFPQATSWELATILEEKRNCYLYEKMGYSQTGVTKKINDNTTLVYYKKLAKQ</sequence>
<dbReference type="EMBL" id="RBZO01000016">
    <property type="protein sequence ID" value="RKQ15020.1"/>
    <property type="molecule type" value="Genomic_DNA"/>
</dbReference>
<comment type="caution">
    <text evidence="2">The sequence shown here is derived from an EMBL/GenBank/DDBJ whole genome shotgun (WGS) entry which is preliminary data.</text>
</comment>
<dbReference type="AlphaFoldDB" id="A0A494YXX4"/>
<dbReference type="InterPro" id="IPR000182">
    <property type="entry name" value="GNAT_dom"/>
</dbReference>
<reference evidence="2 3" key="1">
    <citation type="journal article" date="2015" name="Antonie Van Leeuwenhoek">
        <title>Oceanobacillus bengalensis sp. nov., a bacterium isolated from seawater of the Bay of Bengal.</title>
        <authorList>
            <person name="Yongchang O."/>
            <person name="Xiang W."/>
            <person name="Wang G."/>
        </authorList>
    </citation>
    <scope>NUCLEOTIDE SEQUENCE [LARGE SCALE GENOMIC DNA]</scope>
    <source>
        <strain evidence="2 3">MCCC 1K00260</strain>
    </source>
</reference>
<evidence type="ECO:0000259" key="1">
    <source>
        <dbReference type="PROSITE" id="PS51186"/>
    </source>
</evidence>
<dbReference type="Proteomes" id="UP000281813">
    <property type="component" value="Unassembled WGS sequence"/>
</dbReference>
<evidence type="ECO:0000313" key="2">
    <source>
        <dbReference type="EMBL" id="RKQ15020.1"/>
    </source>
</evidence>
<dbReference type="GO" id="GO:0016747">
    <property type="term" value="F:acyltransferase activity, transferring groups other than amino-acyl groups"/>
    <property type="evidence" value="ECO:0007669"/>
    <property type="project" value="InterPro"/>
</dbReference>
<feature type="domain" description="N-acetyltransferase" evidence="1">
    <location>
        <begin position="3"/>
        <end position="156"/>
    </location>
</feature>
<organism evidence="2 3">
    <name type="scientific">Oceanobacillus bengalensis</name>
    <dbReference type="NCBI Taxonomy" id="1435466"/>
    <lineage>
        <taxon>Bacteria</taxon>
        <taxon>Bacillati</taxon>
        <taxon>Bacillota</taxon>
        <taxon>Bacilli</taxon>
        <taxon>Bacillales</taxon>
        <taxon>Bacillaceae</taxon>
        <taxon>Oceanobacillus</taxon>
    </lineage>
</organism>
<dbReference type="PROSITE" id="PS51186">
    <property type="entry name" value="GNAT"/>
    <property type="match status" value="1"/>
</dbReference>
<dbReference type="RefSeq" id="WP_121131813.1">
    <property type="nucleotide sequence ID" value="NZ_JBHUFK010000014.1"/>
</dbReference>
<accession>A0A494YXX4</accession>
<name>A0A494YXX4_9BACI</name>
<dbReference type="Pfam" id="PF00583">
    <property type="entry name" value="Acetyltransf_1"/>
    <property type="match status" value="1"/>
</dbReference>
<evidence type="ECO:0000313" key="3">
    <source>
        <dbReference type="Proteomes" id="UP000281813"/>
    </source>
</evidence>
<proteinExistence type="predicted"/>
<keyword evidence="2" id="KW-0808">Transferase</keyword>
<dbReference type="Gene3D" id="3.40.630.30">
    <property type="match status" value="1"/>
</dbReference>
<dbReference type="SUPFAM" id="SSF55729">
    <property type="entry name" value="Acyl-CoA N-acyltransferases (Nat)"/>
    <property type="match status" value="1"/>
</dbReference>
<dbReference type="CDD" id="cd04301">
    <property type="entry name" value="NAT_SF"/>
    <property type="match status" value="1"/>
</dbReference>
<keyword evidence="3" id="KW-1185">Reference proteome</keyword>